<reference evidence="2" key="1">
    <citation type="submission" date="2021-12" db="EMBL/GenBank/DDBJ databases">
        <authorList>
            <person name="Zaccaron A."/>
            <person name="Stergiopoulos I."/>
        </authorList>
    </citation>
    <scope>NUCLEOTIDE SEQUENCE</scope>
    <source>
        <strain evidence="2">Race5_Kim</strain>
    </source>
</reference>
<sequence length="132" mass="13920">MMDGEDDFEVDPAIAAAMGFAGFGTQPSKKRKFNKDDGFVDPEGNAASTPQGTSANRLPLGEPKAMRTVGQPEMAPAIANDDASSSQAEEHNGNSGPPSLEALRHGVKNERGDTAYFLPGFIEDPWAGLKAQ</sequence>
<feature type="compositionally biased region" description="Polar residues" evidence="1">
    <location>
        <begin position="46"/>
        <end position="56"/>
    </location>
</feature>
<dbReference type="RefSeq" id="XP_047765793.1">
    <property type="nucleotide sequence ID" value="XM_047908283.1"/>
</dbReference>
<dbReference type="OrthoDB" id="5419162at2759"/>
<feature type="compositionally biased region" description="Polar residues" evidence="1">
    <location>
        <begin position="82"/>
        <end position="97"/>
    </location>
</feature>
<accession>A0A9Q8PFE8</accession>
<dbReference type="GeneID" id="71989013"/>
<evidence type="ECO:0000256" key="1">
    <source>
        <dbReference type="SAM" id="MobiDB-lite"/>
    </source>
</evidence>
<protein>
    <submittedName>
        <fullName evidence="2">Uncharacterized protein</fullName>
    </submittedName>
</protein>
<organism evidence="2 3">
    <name type="scientific">Passalora fulva</name>
    <name type="common">Tomato leaf mold</name>
    <name type="synonym">Cladosporium fulvum</name>
    <dbReference type="NCBI Taxonomy" id="5499"/>
    <lineage>
        <taxon>Eukaryota</taxon>
        <taxon>Fungi</taxon>
        <taxon>Dikarya</taxon>
        <taxon>Ascomycota</taxon>
        <taxon>Pezizomycotina</taxon>
        <taxon>Dothideomycetes</taxon>
        <taxon>Dothideomycetidae</taxon>
        <taxon>Mycosphaerellales</taxon>
        <taxon>Mycosphaerellaceae</taxon>
        <taxon>Fulvia</taxon>
    </lineage>
</organism>
<dbReference type="AlphaFoldDB" id="A0A9Q8PFE8"/>
<reference evidence="2" key="2">
    <citation type="journal article" date="2022" name="Microb. Genom.">
        <title>A chromosome-scale genome assembly of the tomato pathogen Cladosporium fulvum reveals a compartmentalized genome architecture and the presence of a dispensable chromosome.</title>
        <authorList>
            <person name="Zaccaron A.Z."/>
            <person name="Chen L.H."/>
            <person name="Samaras A."/>
            <person name="Stergiopoulos I."/>
        </authorList>
    </citation>
    <scope>NUCLEOTIDE SEQUENCE</scope>
    <source>
        <strain evidence="2">Race5_Kim</strain>
    </source>
</reference>
<dbReference type="EMBL" id="CP090171">
    <property type="protein sequence ID" value="UJO21427.1"/>
    <property type="molecule type" value="Genomic_DNA"/>
</dbReference>
<keyword evidence="3" id="KW-1185">Reference proteome</keyword>
<gene>
    <name evidence="2" type="ORF">CLAFUR5_09135</name>
</gene>
<evidence type="ECO:0000313" key="3">
    <source>
        <dbReference type="Proteomes" id="UP000756132"/>
    </source>
</evidence>
<evidence type="ECO:0000313" key="2">
    <source>
        <dbReference type="EMBL" id="UJO21427.1"/>
    </source>
</evidence>
<name>A0A9Q8PFE8_PASFU</name>
<dbReference type="KEGG" id="ffu:CLAFUR5_09135"/>
<proteinExistence type="predicted"/>
<dbReference type="Proteomes" id="UP000756132">
    <property type="component" value="Chromosome 9"/>
</dbReference>
<feature type="region of interest" description="Disordered" evidence="1">
    <location>
        <begin position="20"/>
        <end position="107"/>
    </location>
</feature>